<gene>
    <name evidence="6" type="ORF">IMG5_161510</name>
</gene>
<dbReference type="GO" id="GO:0005829">
    <property type="term" value="C:cytosol"/>
    <property type="evidence" value="ECO:0007669"/>
    <property type="project" value="TreeGrafter"/>
</dbReference>
<keyword evidence="1 6" id="KW-0808">Transferase</keyword>
<dbReference type="GO" id="GO:0005776">
    <property type="term" value="C:autophagosome"/>
    <property type="evidence" value="ECO:0007669"/>
    <property type="project" value="TreeGrafter"/>
</dbReference>
<dbReference type="SMART" id="SM00220">
    <property type="entry name" value="S_TKc"/>
    <property type="match status" value="1"/>
</dbReference>
<dbReference type="STRING" id="857967.G0R034"/>
<keyword evidence="4" id="KW-0067">ATP-binding</keyword>
<evidence type="ECO:0000256" key="3">
    <source>
        <dbReference type="ARBA" id="ARBA00022777"/>
    </source>
</evidence>
<dbReference type="AlphaFoldDB" id="G0R034"/>
<evidence type="ECO:0000256" key="2">
    <source>
        <dbReference type="ARBA" id="ARBA00022741"/>
    </source>
</evidence>
<keyword evidence="3 6" id="KW-0418">Kinase</keyword>
<dbReference type="SUPFAM" id="SSF56112">
    <property type="entry name" value="Protein kinase-like (PK-like)"/>
    <property type="match status" value="1"/>
</dbReference>
<dbReference type="PROSITE" id="PS50011">
    <property type="entry name" value="PROTEIN_KINASE_DOM"/>
    <property type="match status" value="1"/>
</dbReference>
<dbReference type="Pfam" id="PF00069">
    <property type="entry name" value="Pkinase"/>
    <property type="match status" value="1"/>
</dbReference>
<accession>G0R034</accession>
<dbReference type="GO" id="GO:0010506">
    <property type="term" value="P:regulation of autophagy"/>
    <property type="evidence" value="ECO:0007669"/>
    <property type="project" value="InterPro"/>
</dbReference>
<evidence type="ECO:0000313" key="7">
    <source>
        <dbReference type="Proteomes" id="UP000008983"/>
    </source>
</evidence>
<dbReference type="InterPro" id="IPR045269">
    <property type="entry name" value="Atg1-like"/>
</dbReference>
<dbReference type="GO" id="GO:0004674">
    <property type="term" value="F:protein serine/threonine kinase activity"/>
    <property type="evidence" value="ECO:0007669"/>
    <property type="project" value="UniProtKB-EC"/>
</dbReference>
<dbReference type="GeneID" id="14905268"/>
<dbReference type="InterPro" id="IPR011009">
    <property type="entry name" value="Kinase-like_dom_sf"/>
</dbReference>
<sequence length="242" mass="28680">MNSFIGTPITMAPEVLFGKKYNEKCDIWSIGVIIYQLIFGKNPFCAKKSTSILELVHEIKQFRLDFTASEVNISSQLQNLLQNMLSKDPNQRIGFKEFFENEWVSGKTGIKGDVLQKSLYDVKKNNQTQSILGEIQQNNILKMAFSLRKYYEKRIFSFLAHCNSLLETYEKSYKTKLYKENENYKKLVFLSAFIIYKRLNEFINEKIYVEIKNEKYCLENMRIFLLCFQKKGKKMQIIQYIY</sequence>
<dbReference type="GO" id="GO:0016020">
    <property type="term" value="C:membrane"/>
    <property type="evidence" value="ECO:0007669"/>
    <property type="project" value="TreeGrafter"/>
</dbReference>
<dbReference type="eggNOG" id="KOG0595">
    <property type="taxonomic scope" value="Eukaryota"/>
</dbReference>
<evidence type="ECO:0000259" key="5">
    <source>
        <dbReference type="PROSITE" id="PS50011"/>
    </source>
</evidence>
<evidence type="ECO:0000256" key="1">
    <source>
        <dbReference type="ARBA" id="ARBA00022679"/>
    </source>
</evidence>
<organism evidence="6 7">
    <name type="scientific">Ichthyophthirius multifiliis</name>
    <name type="common">White spot disease agent</name>
    <name type="synonym">Ich</name>
    <dbReference type="NCBI Taxonomy" id="5932"/>
    <lineage>
        <taxon>Eukaryota</taxon>
        <taxon>Sar</taxon>
        <taxon>Alveolata</taxon>
        <taxon>Ciliophora</taxon>
        <taxon>Intramacronucleata</taxon>
        <taxon>Oligohymenophorea</taxon>
        <taxon>Hymenostomatida</taxon>
        <taxon>Ophryoglenina</taxon>
        <taxon>Ichthyophthirius</taxon>
    </lineage>
</organism>
<dbReference type="InParanoid" id="G0R034"/>
<keyword evidence="7" id="KW-1185">Reference proteome</keyword>
<evidence type="ECO:0000313" key="6">
    <source>
        <dbReference type="EMBL" id="EGR29174.1"/>
    </source>
</evidence>
<dbReference type="GO" id="GO:0000045">
    <property type="term" value="P:autophagosome assembly"/>
    <property type="evidence" value="ECO:0007669"/>
    <property type="project" value="TreeGrafter"/>
</dbReference>
<proteinExistence type="predicted"/>
<reference evidence="6 7" key="1">
    <citation type="submission" date="2011-07" db="EMBL/GenBank/DDBJ databases">
        <authorList>
            <person name="Coyne R."/>
            <person name="Brami D."/>
            <person name="Johnson J."/>
            <person name="Hostetler J."/>
            <person name="Hannick L."/>
            <person name="Clark T."/>
            <person name="Cassidy-Hanley D."/>
            <person name="Inman J."/>
        </authorList>
    </citation>
    <scope>NUCLEOTIDE SEQUENCE [LARGE SCALE GENOMIC DNA]</scope>
    <source>
        <strain evidence="6 7">G5</strain>
    </source>
</reference>
<dbReference type="InterPro" id="IPR000719">
    <property type="entry name" value="Prot_kinase_dom"/>
</dbReference>
<keyword evidence="2" id="KW-0547">Nucleotide-binding</keyword>
<name>G0R034_ICHMU</name>
<dbReference type="EMBL" id="GL984176">
    <property type="protein sequence ID" value="EGR29174.1"/>
    <property type="molecule type" value="Genomic_DNA"/>
</dbReference>
<dbReference type="EC" id="2.7.11.1" evidence="6"/>
<dbReference type="Gene3D" id="1.10.510.10">
    <property type="entry name" value="Transferase(Phosphotransferase) domain 1"/>
    <property type="match status" value="1"/>
</dbReference>
<dbReference type="PANTHER" id="PTHR24348">
    <property type="entry name" value="SERINE/THREONINE-PROTEIN KINASE UNC-51-RELATED"/>
    <property type="match status" value="1"/>
</dbReference>
<dbReference type="PANTHER" id="PTHR24348:SF22">
    <property type="entry name" value="NON-SPECIFIC SERINE_THREONINE PROTEIN KINASE"/>
    <property type="match status" value="1"/>
</dbReference>
<dbReference type="OrthoDB" id="676979at2759"/>
<evidence type="ECO:0000256" key="4">
    <source>
        <dbReference type="ARBA" id="ARBA00022840"/>
    </source>
</evidence>
<protein>
    <submittedName>
        <fullName evidence="6">Protein kinase domain protein</fullName>
        <ecNumber evidence="6">2.7.11.1</ecNumber>
    </submittedName>
</protein>
<dbReference type="GO" id="GO:0005524">
    <property type="term" value="F:ATP binding"/>
    <property type="evidence" value="ECO:0007669"/>
    <property type="project" value="UniProtKB-KW"/>
</dbReference>
<dbReference type="GO" id="GO:0000407">
    <property type="term" value="C:phagophore assembly site"/>
    <property type="evidence" value="ECO:0007669"/>
    <property type="project" value="TreeGrafter"/>
</dbReference>
<dbReference type="RefSeq" id="XP_004030410.1">
    <property type="nucleotide sequence ID" value="XM_004030362.1"/>
</dbReference>
<dbReference type="Proteomes" id="UP000008983">
    <property type="component" value="Unassembled WGS sequence"/>
</dbReference>
<feature type="domain" description="Protein kinase" evidence="5">
    <location>
        <begin position="1"/>
        <end position="104"/>
    </location>
</feature>